<name>A0A838AXE7_9HYPH</name>
<dbReference type="GO" id="GO:0008168">
    <property type="term" value="F:methyltransferase activity"/>
    <property type="evidence" value="ECO:0007669"/>
    <property type="project" value="UniProtKB-KW"/>
</dbReference>
<feature type="transmembrane region" description="Helical" evidence="5">
    <location>
        <begin position="20"/>
        <end position="42"/>
    </location>
</feature>
<keyword evidence="6" id="KW-0489">Methyltransferase</keyword>
<proteinExistence type="predicted"/>
<reference evidence="6 7" key="1">
    <citation type="submission" date="2020-07" db="EMBL/GenBank/DDBJ databases">
        <title>Definition of the novel symbiovar canariense within Mesorhizobium novociceri, a new species of genus Mesorhizobium nodulating Cicer canariense in the Caldera de Taburiente National Park (La Palma, Canary Islands).</title>
        <authorList>
            <person name="Leon-Barrios M."/>
            <person name="Perez-Yepez J."/>
            <person name="Flores-Felix J.D."/>
            <person name="Ramirez-Baena M.H."/>
            <person name="Pulido-Suarez L."/>
            <person name="Igual J.M."/>
            <person name="Velazquez E."/>
            <person name="Peix A."/>
        </authorList>
    </citation>
    <scope>NUCLEOTIDE SEQUENCE [LARGE SCALE GENOMIC DNA]</scope>
    <source>
        <strain evidence="6 7">CCANP35</strain>
    </source>
</reference>
<keyword evidence="4 5" id="KW-0472">Membrane</keyword>
<evidence type="ECO:0000256" key="4">
    <source>
        <dbReference type="ARBA" id="ARBA00023136"/>
    </source>
</evidence>
<keyword evidence="7" id="KW-1185">Reference proteome</keyword>
<evidence type="ECO:0000313" key="7">
    <source>
        <dbReference type="Proteomes" id="UP000558284"/>
    </source>
</evidence>
<evidence type="ECO:0000313" key="6">
    <source>
        <dbReference type="EMBL" id="MBA1139208.1"/>
    </source>
</evidence>
<comment type="subcellular location">
    <subcellularLocation>
        <location evidence="1">Endomembrane system</location>
        <topology evidence="1">Multi-pass membrane protein</topology>
    </subcellularLocation>
</comment>
<keyword evidence="2 5" id="KW-0812">Transmembrane</keyword>
<dbReference type="Gene3D" id="1.20.120.1630">
    <property type="match status" value="1"/>
</dbReference>
<dbReference type="InterPro" id="IPR007318">
    <property type="entry name" value="Phopholipid_MeTrfase"/>
</dbReference>
<evidence type="ECO:0000256" key="3">
    <source>
        <dbReference type="ARBA" id="ARBA00022989"/>
    </source>
</evidence>
<evidence type="ECO:0000256" key="5">
    <source>
        <dbReference type="SAM" id="Phobius"/>
    </source>
</evidence>
<evidence type="ECO:0000256" key="1">
    <source>
        <dbReference type="ARBA" id="ARBA00004127"/>
    </source>
</evidence>
<keyword evidence="6" id="KW-0808">Transferase</keyword>
<feature type="transmembrane region" description="Helical" evidence="5">
    <location>
        <begin position="54"/>
        <end position="74"/>
    </location>
</feature>
<dbReference type="Proteomes" id="UP000558284">
    <property type="component" value="Unassembled WGS sequence"/>
</dbReference>
<dbReference type="GO" id="GO:0012505">
    <property type="term" value="C:endomembrane system"/>
    <property type="evidence" value="ECO:0007669"/>
    <property type="project" value="UniProtKB-SubCell"/>
</dbReference>
<keyword evidence="3 5" id="KW-1133">Transmembrane helix</keyword>
<dbReference type="InterPro" id="IPR052527">
    <property type="entry name" value="Metal_cation-efflux_comp"/>
</dbReference>
<comment type="caution">
    <text evidence="6">The sequence shown here is derived from an EMBL/GenBank/DDBJ whole genome shotgun (WGS) entry which is preliminary data.</text>
</comment>
<dbReference type="Pfam" id="PF04191">
    <property type="entry name" value="PEMT"/>
    <property type="match status" value="1"/>
</dbReference>
<sequence>MTDKLPKAGLPKPGLSKAGLIPWPPLIYCAAIAISIVLGLLYPLPWIGDLLGDLLFAAGFVVLFAVAALWFTAIRAMTRAKTTMNPNGVPEHLVTSGPFGVTRNPMYLANTLLLIGAAFVSGIVWFLPLALIAAFATQKVAIESEEKVLAAKFGKKYRDYAKRVRRWI</sequence>
<dbReference type="GO" id="GO:0032259">
    <property type="term" value="P:methylation"/>
    <property type="evidence" value="ECO:0007669"/>
    <property type="project" value="UniProtKB-KW"/>
</dbReference>
<dbReference type="PANTHER" id="PTHR43847">
    <property type="entry name" value="BLL3993 PROTEIN"/>
    <property type="match status" value="1"/>
</dbReference>
<organism evidence="6 7">
    <name type="scientific">Mesorhizobium neociceri</name>
    <dbReference type="NCBI Taxonomy" id="1307853"/>
    <lineage>
        <taxon>Bacteria</taxon>
        <taxon>Pseudomonadati</taxon>
        <taxon>Pseudomonadota</taxon>
        <taxon>Alphaproteobacteria</taxon>
        <taxon>Hyphomicrobiales</taxon>
        <taxon>Phyllobacteriaceae</taxon>
        <taxon>Mesorhizobium</taxon>
    </lineage>
</organism>
<feature type="transmembrane region" description="Helical" evidence="5">
    <location>
        <begin position="112"/>
        <end position="136"/>
    </location>
</feature>
<accession>A0A838AXE7</accession>
<dbReference type="EMBL" id="JACDTY010000001">
    <property type="protein sequence ID" value="MBA1139208.1"/>
    <property type="molecule type" value="Genomic_DNA"/>
</dbReference>
<protein>
    <submittedName>
        <fullName evidence="6">Isoprenylcysteine carboxylmethyltransferase family protein</fullName>
    </submittedName>
</protein>
<gene>
    <name evidence="6" type="ORF">H0241_02905</name>
</gene>
<dbReference type="RefSeq" id="WP_181055912.1">
    <property type="nucleotide sequence ID" value="NZ_JACDTY010000001.1"/>
</dbReference>
<evidence type="ECO:0000256" key="2">
    <source>
        <dbReference type="ARBA" id="ARBA00022692"/>
    </source>
</evidence>
<dbReference type="PANTHER" id="PTHR43847:SF1">
    <property type="entry name" value="BLL3993 PROTEIN"/>
    <property type="match status" value="1"/>
</dbReference>
<dbReference type="AlphaFoldDB" id="A0A838AXE7"/>